<dbReference type="Proteomes" id="UP000281604">
    <property type="component" value="Unassembled WGS sequence"/>
</dbReference>
<protein>
    <recommendedName>
        <fullName evidence="2">Transglycosylase SLT domain-containing protein</fullName>
    </recommendedName>
</protein>
<comment type="caution">
    <text evidence="3">The sequence shown here is derived from an EMBL/GenBank/DDBJ whole genome shotgun (WGS) entry which is preliminary data.</text>
</comment>
<feature type="region of interest" description="Disordered" evidence="1">
    <location>
        <begin position="225"/>
        <end position="276"/>
    </location>
</feature>
<dbReference type="SUPFAM" id="SSF53955">
    <property type="entry name" value="Lysozyme-like"/>
    <property type="match status" value="1"/>
</dbReference>
<accession>A0A3M4AJK6</accession>
<evidence type="ECO:0000313" key="3">
    <source>
        <dbReference type="EMBL" id="RMP06555.1"/>
    </source>
</evidence>
<dbReference type="InterPro" id="IPR008258">
    <property type="entry name" value="Transglycosylase_SLT_dom_1"/>
</dbReference>
<dbReference type="InterPro" id="IPR023346">
    <property type="entry name" value="Lysozyme-like_dom_sf"/>
</dbReference>
<reference evidence="3 4" key="1">
    <citation type="submission" date="2018-08" db="EMBL/GenBank/DDBJ databases">
        <title>Recombination of ecologically and evolutionarily significant loci maintains genetic cohesion in the Pseudomonas syringae species complex.</title>
        <authorList>
            <person name="Dillon M."/>
            <person name="Thakur S."/>
            <person name="Almeida R.N.D."/>
            <person name="Weir B.S."/>
            <person name="Guttman D.S."/>
        </authorList>
    </citation>
    <scope>NUCLEOTIDE SEQUENCE [LARGE SCALE GENOMIC DNA]</scope>
    <source>
        <strain evidence="3 4">ICMP 3706</strain>
    </source>
</reference>
<organism evidence="3 4">
    <name type="scientific">Pseudomonas syringae pv. persicae</name>
    <dbReference type="NCBI Taxonomy" id="237306"/>
    <lineage>
        <taxon>Bacteria</taxon>
        <taxon>Pseudomonadati</taxon>
        <taxon>Pseudomonadota</taxon>
        <taxon>Gammaproteobacteria</taxon>
        <taxon>Pseudomonadales</taxon>
        <taxon>Pseudomonadaceae</taxon>
        <taxon>Pseudomonas</taxon>
    </lineage>
</organism>
<evidence type="ECO:0000259" key="2">
    <source>
        <dbReference type="Pfam" id="PF01464"/>
    </source>
</evidence>
<dbReference type="AlphaFoldDB" id="A0A3M4AJK6"/>
<feature type="compositionally biased region" description="Low complexity" evidence="1">
    <location>
        <begin position="180"/>
        <end position="199"/>
    </location>
</feature>
<evidence type="ECO:0000313" key="4">
    <source>
        <dbReference type="Proteomes" id="UP000281604"/>
    </source>
</evidence>
<sequence>MLDFLALAQQCAPTVAPQTMAALVQVESRFRPYAIGVVGGRLERQPTTREEAISTAKALADGGWNFSMGIAQVNRYNLSPYNLDYQSVFDPCANLRAGSKILEDCYTRAKRTIARDHAALDAAISCYYSGNFYRGKKAEKLGEPSYVQKVLAQADVVPPPIRVVPAVKGSEENPPQYDKAASPAMAATSPAAPAASHEAQPAAVSVEAIKSLPPPDNTPILVNRKQRLQVQPAQDYAQPDPNAPVQLQPANADEPNATRERPPVVPHRERSQTPVF</sequence>
<dbReference type="CDD" id="cd16892">
    <property type="entry name" value="LT_VirB1-like"/>
    <property type="match status" value="1"/>
</dbReference>
<feature type="region of interest" description="Disordered" evidence="1">
    <location>
        <begin position="165"/>
        <end position="199"/>
    </location>
</feature>
<dbReference type="Pfam" id="PF01464">
    <property type="entry name" value="SLT"/>
    <property type="match status" value="1"/>
</dbReference>
<evidence type="ECO:0000256" key="1">
    <source>
        <dbReference type="SAM" id="MobiDB-lite"/>
    </source>
</evidence>
<dbReference type="RefSeq" id="WP_122290622.1">
    <property type="nucleotide sequence ID" value="NZ_RBQE01000286.1"/>
</dbReference>
<name>A0A3M4AJK6_9PSED</name>
<dbReference type="EMBL" id="RBQE01000286">
    <property type="protein sequence ID" value="RMP06555.1"/>
    <property type="molecule type" value="Genomic_DNA"/>
</dbReference>
<gene>
    <name evidence="3" type="ORF">ALQ30_200166</name>
</gene>
<proteinExistence type="predicted"/>
<feature type="domain" description="Transglycosylase SLT" evidence="2">
    <location>
        <begin position="7"/>
        <end position="131"/>
    </location>
</feature>
<dbReference type="Gene3D" id="1.10.530.10">
    <property type="match status" value="1"/>
</dbReference>
<feature type="compositionally biased region" description="Basic and acidic residues" evidence="1">
    <location>
        <begin position="256"/>
        <end position="276"/>
    </location>
</feature>